<accession>A0AAE2BS27</accession>
<comment type="caution">
    <text evidence="1">The sequence shown here is derived from an EMBL/GenBank/DDBJ whole genome shotgun (WGS) entry which is preliminary data.</text>
</comment>
<dbReference type="EMBL" id="JACGWL010000009">
    <property type="protein sequence ID" value="KAK4395450.1"/>
    <property type="molecule type" value="Genomic_DNA"/>
</dbReference>
<name>A0AAE2BS27_9LAMI</name>
<reference evidence="1" key="1">
    <citation type="submission" date="2020-06" db="EMBL/GenBank/DDBJ databases">
        <authorList>
            <person name="Li T."/>
            <person name="Hu X."/>
            <person name="Zhang T."/>
            <person name="Song X."/>
            <person name="Zhang H."/>
            <person name="Dai N."/>
            <person name="Sheng W."/>
            <person name="Hou X."/>
            <person name="Wei L."/>
        </authorList>
    </citation>
    <scope>NUCLEOTIDE SEQUENCE</scope>
    <source>
        <strain evidence="1">K16</strain>
        <tissue evidence="1">Leaf</tissue>
    </source>
</reference>
<evidence type="ECO:0000313" key="1">
    <source>
        <dbReference type="EMBL" id="KAK4395450.1"/>
    </source>
</evidence>
<dbReference type="PANTHER" id="PTHR47926:SF436">
    <property type="entry name" value="PENTATRICOPEPTIDE REPEAT-CONTAINING PROTEIN ELI1, CHLOROPLASTIC-LIKE ISOFORM X2"/>
    <property type="match status" value="1"/>
</dbReference>
<dbReference type="Proteomes" id="UP001289374">
    <property type="component" value="Unassembled WGS sequence"/>
</dbReference>
<dbReference type="GO" id="GO:0009451">
    <property type="term" value="P:RNA modification"/>
    <property type="evidence" value="ECO:0007669"/>
    <property type="project" value="InterPro"/>
</dbReference>
<reference evidence="1" key="2">
    <citation type="journal article" date="2024" name="Plant">
        <title>Genomic evolution and insights into agronomic trait innovations of Sesamum species.</title>
        <authorList>
            <person name="Miao H."/>
            <person name="Wang L."/>
            <person name="Qu L."/>
            <person name="Liu H."/>
            <person name="Sun Y."/>
            <person name="Le M."/>
            <person name="Wang Q."/>
            <person name="Wei S."/>
            <person name="Zheng Y."/>
            <person name="Lin W."/>
            <person name="Duan Y."/>
            <person name="Cao H."/>
            <person name="Xiong S."/>
            <person name="Wang X."/>
            <person name="Wei L."/>
            <person name="Li C."/>
            <person name="Ma Q."/>
            <person name="Ju M."/>
            <person name="Zhao R."/>
            <person name="Li G."/>
            <person name="Mu C."/>
            <person name="Tian Q."/>
            <person name="Mei H."/>
            <person name="Zhang T."/>
            <person name="Gao T."/>
            <person name="Zhang H."/>
        </authorList>
    </citation>
    <scope>NUCLEOTIDE SEQUENCE</scope>
    <source>
        <strain evidence="1">K16</strain>
    </source>
</reference>
<sequence>MIEEMPMGGDVFVWGGLLGGCKIHGNLEVAEEAAKQVMEVKPEDGGVYSLLAHMYANSQRGGSGENEEIERFQMGD</sequence>
<protein>
    <submittedName>
        <fullName evidence="1">Pentatricopeptide repeat-containing protein</fullName>
    </submittedName>
</protein>
<dbReference type="AlphaFoldDB" id="A0AAE2BS27"/>
<evidence type="ECO:0000313" key="2">
    <source>
        <dbReference type="Proteomes" id="UP001289374"/>
    </source>
</evidence>
<dbReference type="InterPro" id="IPR046848">
    <property type="entry name" value="E_motif"/>
</dbReference>
<dbReference type="InterPro" id="IPR046960">
    <property type="entry name" value="PPR_At4g14850-like_plant"/>
</dbReference>
<dbReference type="PANTHER" id="PTHR47926">
    <property type="entry name" value="PENTATRICOPEPTIDE REPEAT-CONTAINING PROTEIN"/>
    <property type="match status" value="1"/>
</dbReference>
<organism evidence="1 2">
    <name type="scientific">Sesamum angolense</name>
    <dbReference type="NCBI Taxonomy" id="2727404"/>
    <lineage>
        <taxon>Eukaryota</taxon>
        <taxon>Viridiplantae</taxon>
        <taxon>Streptophyta</taxon>
        <taxon>Embryophyta</taxon>
        <taxon>Tracheophyta</taxon>
        <taxon>Spermatophyta</taxon>
        <taxon>Magnoliopsida</taxon>
        <taxon>eudicotyledons</taxon>
        <taxon>Gunneridae</taxon>
        <taxon>Pentapetalae</taxon>
        <taxon>asterids</taxon>
        <taxon>lamiids</taxon>
        <taxon>Lamiales</taxon>
        <taxon>Pedaliaceae</taxon>
        <taxon>Sesamum</taxon>
    </lineage>
</organism>
<dbReference type="Pfam" id="PF20431">
    <property type="entry name" value="E_motif"/>
    <property type="match status" value="1"/>
</dbReference>
<keyword evidence="2" id="KW-1185">Reference proteome</keyword>
<dbReference type="GO" id="GO:0003723">
    <property type="term" value="F:RNA binding"/>
    <property type="evidence" value="ECO:0007669"/>
    <property type="project" value="InterPro"/>
</dbReference>
<gene>
    <name evidence="1" type="ORF">Sango_1699300</name>
</gene>
<proteinExistence type="predicted"/>